<keyword evidence="2" id="KW-0378">Hydrolase</keyword>
<feature type="binding site" evidence="3">
    <location>
        <position position="11"/>
    </location>
    <ligand>
        <name>a divalent metal cation</name>
        <dbReference type="ChEBI" id="CHEBI:60240"/>
        <label>1</label>
    </ligand>
</feature>
<protein>
    <recommendedName>
        <fullName evidence="6">Hydrolase TatD</fullName>
    </recommendedName>
</protein>
<evidence type="ECO:0000313" key="4">
    <source>
        <dbReference type="EMBL" id="OGF19763.1"/>
    </source>
</evidence>
<dbReference type="PANTHER" id="PTHR46124:SF2">
    <property type="entry name" value="D-AMINOACYL-TRNA DEACYLASE"/>
    <property type="match status" value="1"/>
</dbReference>
<dbReference type="GO" id="GO:0016788">
    <property type="term" value="F:hydrolase activity, acting on ester bonds"/>
    <property type="evidence" value="ECO:0007669"/>
    <property type="project" value="InterPro"/>
</dbReference>
<dbReference type="InterPro" id="IPR018228">
    <property type="entry name" value="DNase_TatD-rel_CS"/>
</dbReference>
<dbReference type="EMBL" id="MFFU01000006">
    <property type="protein sequence ID" value="OGF19763.1"/>
    <property type="molecule type" value="Genomic_DNA"/>
</dbReference>
<reference evidence="4 5" key="1">
    <citation type="journal article" date="2016" name="Nat. Commun.">
        <title>Thousands of microbial genomes shed light on interconnected biogeochemical processes in an aquifer system.</title>
        <authorList>
            <person name="Anantharaman K."/>
            <person name="Brown C.T."/>
            <person name="Hug L.A."/>
            <person name="Sharon I."/>
            <person name="Castelle C.J."/>
            <person name="Probst A.J."/>
            <person name="Thomas B.C."/>
            <person name="Singh A."/>
            <person name="Wilkins M.J."/>
            <person name="Karaoz U."/>
            <person name="Brodie E.L."/>
            <person name="Williams K.H."/>
            <person name="Hubbard S.S."/>
            <person name="Banfield J.F."/>
        </authorList>
    </citation>
    <scope>NUCLEOTIDE SEQUENCE [LARGE SCALE GENOMIC DNA]</scope>
</reference>
<dbReference type="CDD" id="cd01310">
    <property type="entry name" value="TatD_DNAse"/>
    <property type="match status" value="1"/>
</dbReference>
<feature type="binding site" evidence="3">
    <location>
        <position position="182"/>
    </location>
    <ligand>
        <name>a divalent metal cation</name>
        <dbReference type="ChEBI" id="CHEBI:60240"/>
        <label>2</label>
    </ligand>
</feature>
<feature type="binding site" evidence="3">
    <location>
        <position position="13"/>
    </location>
    <ligand>
        <name>a divalent metal cation</name>
        <dbReference type="ChEBI" id="CHEBI:60240"/>
        <label>1</label>
    </ligand>
</feature>
<feature type="binding site" evidence="3">
    <location>
        <position position="230"/>
    </location>
    <ligand>
        <name>a divalent metal cation</name>
        <dbReference type="ChEBI" id="CHEBI:60240"/>
        <label>1</label>
    </ligand>
</feature>
<dbReference type="InterPro" id="IPR032466">
    <property type="entry name" value="Metal_Hydrolase"/>
</dbReference>
<dbReference type="GO" id="GO:0004536">
    <property type="term" value="F:DNA nuclease activity"/>
    <property type="evidence" value="ECO:0007669"/>
    <property type="project" value="InterPro"/>
</dbReference>
<accession>A0A1F5RZZ1</accession>
<dbReference type="PANTHER" id="PTHR46124">
    <property type="entry name" value="D-AMINOACYL-TRNA DEACYLASE"/>
    <property type="match status" value="1"/>
</dbReference>
<sequence>MTDGLQLVDTHCHLNFGAFKDDSDAVIRRALDARTEMIIVGAEHKSSKRAITIATRYDRGVYAAVGLHPVHLQETEFKEEGTKVITKAESFDRDFYEQLAISPKVVAIGEIGLDYYYLSQENAEAQKKLQQETLRQQLRLAYDLDKPAIIHCREAHDDLLPLLDNFCRAHRVAKEKLRGVLHCFSGNWDLAWQYFALGFLISFTGLITFNDSWDELIRKCPLDKLMIETDSPFMSPAPFRGQRNEPARVVEAAKKIAELKNIKLESVAQATTENASNLFKI</sequence>
<dbReference type="PROSITE" id="PS01137">
    <property type="entry name" value="TATD_1"/>
    <property type="match status" value="1"/>
</dbReference>
<dbReference type="NCBIfam" id="TIGR00010">
    <property type="entry name" value="YchF/TatD family DNA exonuclease"/>
    <property type="match status" value="1"/>
</dbReference>
<dbReference type="InterPro" id="IPR015991">
    <property type="entry name" value="TatD/YcfH-like"/>
</dbReference>
<evidence type="ECO:0000256" key="2">
    <source>
        <dbReference type="ARBA" id="ARBA00022801"/>
    </source>
</evidence>
<gene>
    <name evidence="4" type="ORF">A3D54_03480</name>
</gene>
<dbReference type="Proteomes" id="UP000177691">
    <property type="component" value="Unassembled WGS sequence"/>
</dbReference>
<organism evidence="4 5">
    <name type="scientific">Candidatus Falkowbacteria bacterium RIFCSPHIGHO2_02_FULL_45_15</name>
    <dbReference type="NCBI Taxonomy" id="1797987"/>
    <lineage>
        <taxon>Bacteria</taxon>
        <taxon>Candidatus Falkowiibacteriota</taxon>
    </lineage>
</organism>
<dbReference type="Gene3D" id="3.20.20.140">
    <property type="entry name" value="Metal-dependent hydrolases"/>
    <property type="match status" value="1"/>
</dbReference>
<keyword evidence="1 3" id="KW-0479">Metal-binding</keyword>
<evidence type="ECO:0008006" key="6">
    <source>
        <dbReference type="Google" id="ProtNLM"/>
    </source>
</evidence>
<comment type="caution">
    <text evidence="4">The sequence shown here is derived from an EMBL/GenBank/DDBJ whole genome shotgun (WGS) entry which is preliminary data.</text>
</comment>
<dbReference type="InterPro" id="IPR001130">
    <property type="entry name" value="TatD-like"/>
</dbReference>
<dbReference type="FunFam" id="3.20.20.140:FF:000005">
    <property type="entry name" value="TatD family hydrolase"/>
    <property type="match status" value="1"/>
</dbReference>
<dbReference type="AlphaFoldDB" id="A0A1F5RZZ1"/>
<dbReference type="Pfam" id="PF01026">
    <property type="entry name" value="TatD_DNase"/>
    <property type="match status" value="1"/>
</dbReference>
<dbReference type="GO" id="GO:0005829">
    <property type="term" value="C:cytosol"/>
    <property type="evidence" value="ECO:0007669"/>
    <property type="project" value="TreeGrafter"/>
</dbReference>
<proteinExistence type="predicted"/>
<evidence type="ECO:0000313" key="5">
    <source>
        <dbReference type="Proteomes" id="UP000177691"/>
    </source>
</evidence>
<evidence type="ECO:0000256" key="3">
    <source>
        <dbReference type="PIRSR" id="PIRSR005902-1"/>
    </source>
</evidence>
<feature type="binding site" evidence="3">
    <location>
        <position position="110"/>
    </location>
    <ligand>
        <name>a divalent metal cation</name>
        <dbReference type="ChEBI" id="CHEBI:60240"/>
        <label>1</label>
    </ligand>
</feature>
<dbReference type="PIRSF" id="PIRSF005902">
    <property type="entry name" value="DNase_TatD"/>
    <property type="match status" value="1"/>
</dbReference>
<evidence type="ECO:0000256" key="1">
    <source>
        <dbReference type="ARBA" id="ARBA00022723"/>
    </source>
</evidence>
<dbReference type="SUPFAM" id="SSF51556">
    <property type="entry name" value="Metallo-dependent hydrolases"/>
    <property type="match status" value="1"/>
</dbReference>
<feature type="binding site" evidence="3">
    <location>
        <position position="151"/>
    </location>
    <ligand>
        <name>a divalent metal cation</name>
        <dbReference type="ChEBI" id="CHEBI:60240"/>
        <label>2</label>
    </ligand>
</feature>
<name>A0A1F5RZZ1_9BACT</name>
<dbReference type="GO" id="GO:0046872">
    <property type="term" value="F:metal ion binding"/>
    <property type="evidence" value="ECO:0007669"/>
    <property type="project" value="UniProtKB-KW"/>
</dbReference>